<gene>
    <name evidence="1" type="ORF">FBU59_003810</name>
</gene>
<protein>
    <submittedName>
        <fullName evidence="1">Uncharacterized protein</fullName>
    </submittedName>
</protein>
<accession>A0ACC1J784</accession>
<organism evidence="1 2">
    <name type="scientific">Linderina macrospora</name>
    <dbReference type="NCBI Taxonomy" id="4868"/>
    <lineage>
        <taxon>Eukaryota</taxon>
        <taxon>Fungi</taxon>
        <taxon>Fungi incertae sedis</taxon>
        <taxon>Zoopagomycota</taxon>
        <taxon>Kickxellomycotina</taxon>
        <taxon>Kickxellomycetes</taxon>
        <taxon>Kickxellales</taxon>
        <taxon>Kickxellaceae</taxon>
        <taxon>Linderina</taxon>
    </lineage>
</organism>
<evidence type="ECO:0000313" key="2">
    <source>
        <dbReference type="Proteomes" id="UP001150603"/>
    </source>
</evidence>
<name>A0ACC1J784_9FUNG</name>
<comment type="caution">
    <text evidence="1">The sequence shown here is derived from an EMBL/GenBank/DDBJ whole genome shotgun (WGS) entry which is preliminary data.</text>
</comment>
<dbReference type="Proteomes" id="UP001150603">
    <property type="component" value="Unassembled WGS sequence"/>
</dbReference>
<dbReference type="EMBL" id="JANBPW010002547">
    <property type="protein sequence ID" value="KAJ1940441.1"/>
    <property type="molecule type" value="Genomic_DNA"/>
</dbReference>
<sequence length="216" mass="24385">MSTTYTLRYFPSIGISETIRTLLNLVGAQWTEEHPEWPASKDQQPFGRLPVLVETTANGETFELSESPAIERYILRTFGLSPTNAKEAARQEQLREQVTDIQQAMMYYHFADEGEYKEKLRQRVVDLVATAVRVFPKMLKENGDNGHFFGDKTTYADIAFYNLISLVRIKGEEKGEEAASSVAAFNVPEFEKLLAAVEAEPALQSHFATRQKVSNA</sequence>
<evidence type="ECO:0000313" key="1">
    <source>
        <dbReference type="EMBL" id="KAJ1940441.1"/>
    </source>
</evidence>
<reference evidence="1" key="1">
    <citation type="submission" date="2022-07" db="EMBL/GenBank/DDBJ databases">
        <title>Phylogenomic reconstructions and comparative analyses of Kickxellomycotina fungi.</title>
        <authorList>
            <person name="Reynolds N.K."/>
            <person name="Stajich J.E."/>
            <person name="Barry K."/>
            <person name="Grigoriev I.V."/>
            <person name="Crous P."/>
            <person name="Smith M.E."/>
        </authorList>
    </citation>
    <scope>NUCLEOTIDE SEQUENCE</scope>
    <source>
        <strain evidence="1">NRRL 5244</strain>
    </source>
</reference>
<proteinExistence type="predicted"/>
<keyword evidence="2" id="KW-1185">Reference proteome</keyword>